<name>A0AAD1TFV6_PELCU</name>
<feature type="compositionally biased region" description="Polar residues" evidence="1">
    <location>
        <begin position="65"/>
        <end position="75"/>
    </location>
</feature>
<dbReference type="AlphaFoldDB" id="A0AAD1TFV6"/>
<protein>
    <submittedName>
        <fullName evidence="2">Uncharacterized protein</fullName>
    </submittedName>
</protein>
<dbReference type="Proteomes" id="UP001295444">
    <property type="component" value="Chromosome 12"/>
</dbReference>
<gene>
    <name evidence="2" type="ORF">PECUL_23A031505</name>
</gene>
<dbReference type="EMBL" id="OW240923">
    <property type="protein sequence ID" value="CAH2326023.1"/>
    <property type="molecule type" value="Genomic_DNA"/>
</dbReference>
<evidence type="ECO:0000256" key="1">
    <source>
        <dbReference type="SAM" id="MobiDB-lite"/>
    </source>
</evidence>
<proteinExistence type="predicted"/>
<sequence length="146" mass="15818">MADQQLLDITTKQRTSESGCYLVAENCCGSLTKPYAQQVTSILKAEVSAEIEGAGEEQDLPGHSFSGNDAGTHNGPTWAEDRRGWNPRAPTAYAGNTTPQAAINNQDPQQPPTGEELCLPRELQAFTQARGYREDLTRPCPASPRT</sequence>
<feature type="compositionally biased region" description="Polar residues" evidence="1">
    <location>
        <begin position="94"/>
        <end position="108"/>
    </location>
</feature>
<organism evidence="2 3">
    <name type="scientific">Pelobates cultripes</name>
    <name type="common">Western spadefoot toad</name>
    <dbReference type="NCBI Taxonomy" id="61616"/>
    <lineage>
        <taxon>Eukaryota</taxon>
        <taxon>Metazoa</taxon>
        <taxon>Chordata</taxon>
        <taxon>Craniata</taxon>
        <taxon>Vertebrata</taxon>
        <taxon>Euteleostomi</taxon>
        <taxon>Amphibia</taxon>
        <taxon>Batrachia</taxon>
        <taxon>Anura</taxon>
        <taxon>Pelobatoidea</taxon>
        <taxon>Pelobatidae</taxon>
        <taxon>Pelobates</taxon>
    </lineage>
</organism>
<keyword evidence="3" id="KW-1185">Reference proteome</keyword>
<reference evidence="2" key="1">
    <citation type="submission" date="2022-03" db="EMBL/GenBank/DDBJ databases">
        <authorList>
            <person name="Alioto T."/>
            <person name="Alioto T."/>
            <person name="Gomez Garrido J."/>
        </authorList>
    </citation>
    <scope>NUCLEOTIDE SEQUENCE</scope>
</reference>
<evidence type="ECO:0000313" key="2">
    <source>
        <dbReference type="EMBL" id="CAH2326023.1"/>
    </source>
</evidence>
<feature type="region of interest" description="Disordered" evidence="1">
    <location>
        <begin position="53"/>
        <end position="116"/>
    </location>
</feature>
<accession>A0AAD1TFV6</accession>
<evidence type="ECO:0000313" key="3">
    <source>
        <dbReference type="Proteomes" id="UP001295444"/>
    </source>
</evidence>